<keyword evidence="2" id="KW-1185">Reference proteome</keyword>
<evidence type="ECO:0008006" key="3">
    <source>
        <dbReference type="Google" id="ProtNLM"/>
    </source>
</evidence>
<evidence type="ECO:0000313" key="1">
    <source>
        <dbReference type="EMBL" id="PVY88706.1"/>
    </source>
</evidence>
<protein>
    <recommendedName>
        <fullName evidence="3">Tetratricopeptide repeat protein</fullName>
    </recommendedName>
</protein>
<proteinExistence type="predicted"/>
<organism evidence="1 2">
    <name type="scientific">Ezakiella coagulans</name>
    <dbReference type="NCBI Taxonomy" id="46507"/>
    <lineage>
        <taxon>Bacteria</taxon>
        <taxon>Bacillati</taxon>
        <taxon>Bacillota</taxon>
        <taxon>Tissierellia</taxon>
        <taxon>Ezakiella</taxon>
    </lineage>
</organism>
<dbReference type="InterPro" id="IPR011990">
    <property type="entry name" value="TPR-like_helical_dom_sf"/>
</dbReference>
<dbReference type="AlphaFoldDB" id="A0A2U1DLZ7"/>
<accession>A0A2U1DLZ7</accession>
<name>A0A2U1DLZ7_9FIRM</name>
<evidence type="ECO:0000313" key="2">
    <source>
        <dbReference type="Proteomes" id="UP000245793"/>
    </source>
</evidence>
<dbReference type="Proteomes" id="UP000245793">
    <property type="component" value="Unassembled WGS sequence"/>
</dbReference>
<dbReference type="EMBL" id="QEKV01000016">
    <property type="protein sequence ID" value="PVY88706.1"/>
    <property type="molecule type" value="Genomic_DNA"/>
</dbReference>
<dbReference type="RefSeq" id="WP_116480602.1">
    <property type="nucleotide sequence ID" value="NZ_QEKV01000016.1"/>
</dbReference>
<gene>
    <name evidence="1" type="ORF">C7381_1161</name>
</gene>
<comment type="caution">
    <text evidence="1">The sequence shown here is derived from an EMBL/GenBank/DDBJ whole genome shotgun (WGS) entry which is preliminary data.</text>
</comment>
<sequence length="298" mass="35367">MNTIKQIKEEYNKFFEEIVFIELRTNDEAFDFIDKNTVVPVYIPTLVKDKESQSINISMSDVVFGIGLLSYEKTTKSLLEFLESCLKKSKNFINHIEYKKEIDPLANYFYLNGLNKMLHEIDADEEIICENLRLLSISERFILENYEIENVDEILKEYRKHLSYLYEKTKDGKYIYYLGKSYEADGDTLRARLLYTKGLEESNKNSDDWEEVKDVIDNAYKTIFDKSEMERAAYLLSYNKYEEAIEIIDKLPESIDRTKLKINALYNMGENEQIIKEIDRFEEIYGIDMELEEIKKLI</sequence>
<dbReference type="Gene3D" id="1.25.40.10">
    <property type="entry name" value="Tetratricopeptide repeat domain"/>
    <property type="match status" value="1"/>
</dbReference>
<reference evidence="1 2" key="1">
    <citation type="submission" date="2018-04" db="EMBL/GenBank/DDBJ databases">
        <title>Genomic Encyclopedia of Type Strains, Phase IV (KMG-IV): sequencing the most valuable type-strain genomes for metagenomic binning, comparative biology and taxonomic classification.</title>
        <authorList>
            <person name="Goeker M."/>
        </authorList>
    </citation>
    <scope>NUCLEOTIDE SEQUENCE [LARGE SCALE GENOMIC DNA]</scope>
    <source>
        <strain evidence="1 2">DSM 20705</strain>
    </source>
</reference>